<feature type="domain" description="RNA polymerase sigma factor 70 region 4 type 2" evidence="7">
    <location>
        <begin position="112"/>
        <end position="161"/>
    </location>
</feature>
<dbReference type="InterPro" id="IPR036388">
    <property type="entry name" value="WH-like_DNA-bd_sf"/>
</dbReference>
<reference evidence="8" key="1">
    <citation type="submission" date="2022-10" db="EMBL/GenBank/DDBJ databases">
        <title>The WGS of Solirubrobacter ginsenosidimutans DSM 21036.</title>
        <authorList>
            <person name="Jiang Z."/>
        </authorList>
    </citation>
    <scope>NUCLEOTIDE SEQUENCE</scope>
    <source>
        <strain evidence="8">DSM 21036</strain>
    </source>
</reference>
<dbReference type="GO" id="GO:0016987">
    <property type="term" value="F:sigma factor activity"/>
    <property type="evidence" value="ECO:0007669"/>
    <property type="project" value="UniProtKB-KW"/>
</dbReference>
<dbReference type="InterPro" id="IPR039425">
    <property type="entry name" value="RNA_pol_sigma-70-like"/>
</dbReference>
<dbReference type="Pfam" id="PF08281">
    <property type="entry name" value="Sigma70_r4_2"/>
    <property type="match status" value="1"/>
</dbReference>
<dbReference type="GO" id="GO:0003677">
    <property type="term" value="F:DNA binding"/>
    <property type="evidence" value="ECO:0007669"/>
    <property type="project" value="UniProtKB-KW"/>
</dbReference>
<dbReference type="PANTHER" id="PTHR43133">
    <property type="entry name" value="RNA POLYMERASE ECF-TYPE SIGMA FACTO"/>
    <property type="match status" value="1"/>
</dbReference>
<keyword evidence="2" id="KW-0805">Transcription regulation</keyword>
<dbReference type="NCBIfam" id="TIGR02937">
    <property type="entry name" value="sigma70-ECF"/>
    <property type="match status" value="1"/>
</dbReference>
<dbReference type="AlphaFoldDB" id="A0A9X3MXN5"/>
<evidence type="ECO:0000256" key="4">
    <source>
        <dbReference type="ARBA" id="ARBA00023125"/>
    </source>
</evidence>
<dbReference type="Gene3D" id="1.10.10.10">
    <property type="entry name" value="Winged helix-like DNA-binding domain superfamily/Winged helix DNA-binding domain"/>
    <property type="match status" value="1"/>
</dbReference>
<proteinExistence type="inferred from homology"/>
<keyword evidence="3" id="KW-0731">Sigma factor</keyword>
<comment type="similarity">
    <text evidence="1">Belongs to the sigma-70 factor family. ECF subfamily.</text>
</comment>
<evidence type="ECO:0000259" key="6">
    <source>
        <dbReference type="Pfam" id="PF04542"/>
    </source>
</evidence>
<keyword evidence="5" id="KW-0804">Transcription</keyword>
<dbReference type="InterPro" id="IPR013324">
    <property type="entry name" value="RNA_pol_sigma_r3/r4-like"/>
</dbReference>
<dbReference type="GO" id="GO:0006352">
    <property type="term" value="P:DNA-templated transcription initiation"/>
    <property type="evidence" value="ECO:0007669"/>
    <property type="project" value="InterPro"/>
</dbReference>
<dbReference type="InterPro" id="IPR013249">
    <property type="entry name" value="RNA_pol_sigma70_r4_t2"/>
</dbReference>
<comment type="caution">
    <text evidence="8">The sequence shown here is derived from an EMBL/GenBank/DDBJ whole genome shotgun (WGS) entry which is preliminary data.</text>
</comment>
<dbReference type="EMBL" id="JAPDOD010000039">
    <property type="protein sequence ID" value="MDA0164901.1"/>
    <property type="molecule type" value="Genomic_DNA"/>
</dbReference>
<dbReference type="Gene3D" id="1.10.1740.10">
    <property type="match status" value="1"/>
</dbReference>
<evidence type="ECO:0000256" key="5">
    <source>
        <dbReference type="ARBA" id="ARBA00023163"/>
    </source>
</evidence>
<evidence type="ECO:0000313" key="8">
    <source>
        <dbReference type="EMBL" id="MDA0164901.1"/>
    </source>
</evidence>
<dbReference type="InterPro" id="IPR007627">
    <property type="entry name" value="RNA_pol_sigma70_r2"/>
</dbReference>
<evidence type="ECO:0000256" key="1">
    <source>
        <dbReference type="ARBA" id="ARBA00010641"/>
    </source>
</evidence>
<evidence type="ECO:0000313" key="9">
    <source>
        <dbReference type="Proteomes" id="UP001149140"/>
    </source>
</evidence>
<feature type="domain" description="RNA polymerase sigma-70 region 2" evidence="6">
    <location>
        <begin position="11"/>
        <end position="75"/>
    </location>
</feature>
<evidence type="ECO:0000256" key="2">
    <source>
        <dbReference type="ARBA" id="ARBA00023015"/>
    </source>
</evidence>
<accession>A0A9X3MXN5</accession>
<sequence length="175" mass="19356">MPLDADDIARLYGTHARALVAYFARRTFDAQAAAELMAETFASAVADRRRFRGDDAGAWLYGIARHQLLQWYRRAGVERRALARLGLDPPGLTDDEYERIEELSGLAELRGRVADLLGALPDEHQLALRLRVVEERGYDEVAAALGVDEQAARARVSRALRGLAADLEAEAARGR</sequence>
<dbReference type="RefSeq" id="WP_270044154.1">
    <property type="nucleotide sequence ID" value="NZ_JAPDOD010000039.1"/>
</dbReference>
<evidence type="ECO:0000256" key="3">
    <source>
        <dbReference type="ARBA" id="ARBA00023082"/>
    </source>
</evidence>
<protein>
    <submittedName>
        <fullName evidence="8">RNA polymerase sigma factor</fullName>
    </submittedName>
</protein>
<evidence type="ECO:0000259" key="7">
    <source>
        <dbReference type="Pfam" id="PF08281"/>
    </source>
</evidence>
<organism evidence="8 9">
    <name type="scientific">Solirubrobacter ginsenosidimutans</name>
    <dbReference type="NCBI Taxonomy" id="490573"/>
    <lineage>
        <taxon>Bacteria</taxon>
        <taxon>Bacillati</taxon>
        <taxon>Actinomycetota</taxon>
        <taxon>Thermoleophilia</taxon>
        <taxon>Solirubrobacterales</taxon>
        <taxon>Solirubrobacteraceae</taxon>
        <taxon>Solirubrobacter</taxon>
    </lineage>
</organism>
<keyword evidence="4" id="KW-0238">DNA-binding</keyword>
<name>A0A9X3MXN5_9ACTN</name>
<dbReference type="PANTHER" id="PTHR43133:SF52">
    <property type="entry name" value="ECF RNA POLYMERASE SIGMA FACTOR SIGL"/>
    <property type="match status" value="1"/>
</dbReference>
<dbReference type="InterPro" id="IPR013325">
    <property type="entry name" value="RNA_pol_sigma_r2"/>
</dbReference>
<gene>
    <name evidence="8" type="ORF">OM076_31820</name>
</gene>
<dbReference type="InterPro" id="IPR014284">
    <property type="entry name" value="RNA_pol_sigma-70_dom"/>
</dbReference>
<dbReference type="SUPFAM" id="SSF88659">
    <property type="entry name" value="Sigma3 and sigma4 domains of RNA polymerase sigma factors"/>
    <property type="match status" value="1"/>
</dbReference>
<dbReference type="Pfam" id="PF04542">
    <property type="entry name" value="Sigma70_r2"/>
    <property type="match status" value="1"/>
</dbReference>
<dbReference type="Proteomes" id="UP001149140">
    <property type="component" value="Unassembled WGS sequence"/>
</dbReference>
<keyword evidence="9" id="KW-1185">Reference proteome</keyword>
<dbReference type="SUPFAM" id="SSF88946">
    <property type="entry name" value="Sigma2 domain of RNA polymerase sigma factors"/>
    <property type="match status" value="1"/>
</dbReference>